<dbReference type="Proteomes" id="UP000003824">
    <property type="component" value="Unassembled WGS sequence"/>
</dbReference>
<accession>D6A4E1</accession>
<reference evidence="2" key="1">
    <citation type="submission" date="2008-12" db="EMBL/GenBank/DDBJ databases">
        <title>Annotation of Streptomyces ghanaensis ATCC 14672.</title>
        <authorList>
            <consortium name="The Broad Institute Genome Sequencing Platform"/>
            <consortium name="Broad Institute Microbial Sequencing Center"/>
            <person name="Fischbach M."/>
            <person name="Ward D."/>
            <person name="Young S."/>
            <person name="Kodira C.D."/>
            <person name="Zeng Q."/>
            <person name="Koehrsen M."/>
            <person name="Godfrey P."/>
            <person name="Alvarado L."/>
            <person name="Berlin A.M."/>
            <person name="Borenstein D."/>
            <person name="Chen Z."/>
            <person name="Engels R."/>
            <person name="Freedman E."/>
            <person name="Gellesch M."/>
            <person name="Goldberg J."/>
            <person name="Griggs A."/>
            <person name="Gujja S."/>
            <person name="Heiman D.I."/>
            <person name="Hepburn T.A."/>
            <person name="Howarth C."/>
            <person name="Jen D."/>
            <person name="Larson L."/>
            <person name="Lewis B."/>
            <person name="Mehta T."/>
            <person name="Park D."/>
            <person name="Pearson M."/>
            <person name="Roberts A."/>
            <person name="Saif S."/>
            <person name="Shea T.D."/>
            <person name="Shenoy N."/>
            <person name="Sisk P."/>
            <person name="Stolte C."/>
            <person name="Sykes S.N."/>
            <person name="Walk T."/>
            <person name="White J."/>
            <person name="Yandava C."/>
            <person name="Straight P."/>
            <person name="Clardy J."/>
            <person name="Hung D."/>
            <person name="Kolter R."/>
            <person name="Mekalanos J."/>
            <person name="Walker S."/>
            <person name="Walsh C.T."/>
            <person name="Wieland B.L.C."/>
            <person name="Ilzarbe M."/>
            <person name="Galagan J."/>
            <person name="Nusbaum C."/>
            <person name="Birren B."/>
        </authorList>
    </citation>
    <scope>NUCLEOTIDE SEQUENCE [LARGE SCALE GENOMIC DNA]</scope>
    <source>
        <strain evidence="2">ATCC 14672 / DSM 40746 / JCM 4963 / KCTC 9882 / NRRL B-12104 / FH 1290</strain>
    </source>
</reference>
<dbReference type="AlphaFoldDB" id="D6A4E1"/>
<gene>
    <name evidence="1" type="ORF">SSFG_01035</name>
</gene>
<sequence length="133" mass="13707">MKEGRMPGSLTNTAENLMLDWINGVGTPARPTPPLKVALMTINGDDATNGTEVVGGSYARQTLVVAAAVAGATSNSADLVWTGMPAVTVVGIEIWDSAATPVRLWHEPLTASRTVAAGDDFRLSAGALSQSLS</sequence>
<name>D6A4E1_STRV1</name>
<proteinExistence type="predicted"/>
<evidence type="ECO:0000313" key="2">
    <source>
        <dbReference type="Proteomes" id="UP000003824"/>
    </source>
</evidence>
<dbReference type="eggNOG" id="ENOG5030I1Z">
    <property type="taxonomic scope" value="Bacteria"/>
</dbReference>
<evidence type="ECO:0000313" key="1">
    <source>
        <dbReference type="EMBL" id="EFE65781.2"/>
    </source>
</evidence>
<organism evidence="1 2">
    <name type="scientific">Streptomyces viridosporus (strain ATCC 14672 / DSM 40746 / JCM 4963 / KCTC 9882 / NRRL B-12104 / FH 1290)</name>
    <name type="common">Streptomyces ghanaensis</name>
    <dbReference type="NCBI Taxonomy" id="566461"/>
    <lineage>
        <taxon>Bacteria</taxon>
        <taxon>Bacillati</taxon>
        <taxon>Actinomycetota</taxon>
        <taxon>Actinomycetes</taxon>
        <taxon>Kitasatosporales</taxon>
        <taxon>Streptomycetaceae</taxon>
        <taxon>Streptomyces</taxon>
    </lineage>
</organism>
<protein>
    <submittedName>
        <fullName evidence="1">Predicted protein</fullName>
    </submittedName>
</protein>
<dbReference type="EMBL" id="DS999641">
    <property type="protein sequence ID" value="EFE65781.2"/>
    <property type="molecule type" value="Genomic_DNA"/>
</dbReference>
<dbReference type="Pfam" id="PF23140">
    <property type="entry name" value="Gp80"/>
    <property type="match status" value="1"/>
</dbReference>
<dbReference type="InterPro" id="IPR056908">
    <property type="entry name" value="Gp80-like"/>
</dbReference>